<evidence type="ECO:0000313" key="2">
    <source>
        <dbReference type="Proteomes" id="UP000494205"/>
    </source>
</evidence>
<dbReference type="EMBL" id="CADIJZ010000005">
    <property type="protein sequence ID" value="CAB3661409.1"/>
    <property type="molecule type" value="Genomic_DNA"/>
</dbReference>
<dbReference type="Proteomes" id="UP000494205">
    <property type="component" value="Unassembled WGS sequence"/>
</dbReference>
<evidence type="ECO:0000313" key="1">
    <source>
        <dbReference type="EMBL" id="CAB3661409.1"/>
    </source>
</evidence>
<dbReference type="RefSeq" id="WP_146014300.1">
    <property type="nucleotide sequence ID" value="NZ_PNXY01000006.1"/>
</dbReference>
<dbReference type="OrthoDB" id="7359171at2"/>
<name>A0A6J5AFZ3_9BURK</name>
<organism evidence="1 2">
    <name type="scientific">Paraburkholderia rhynchosiae</name>
    <dbReference type="NCBI Taxonomy" id="487049"/>
    <lineage>
        <taxon>Bacteria</taxon>
        <taxon>Pseudomonadati</taxon>
        <taxon>Pseudomonadota</taxon>
        <taxon>Betaproteobacteria</taxon>
        <taxon>Burkholderiales</taxon>
        <taxon>Burkholderiaceae</taxon>
        <taxon>Paraburkholderia</taxon>
    </lineage>
</organism>
<dbReference type="AlphaFoldDB" id="A0A6J5AFZ3"/>
<protein>
    <recommendedName>
        <fullName evidence="3">RiboL-PSP-HEPN domain-containing protein</fullName>
    </recommendedName>
</protein>
<sequence>MKFERFKKYDKLSWAMRTFRKHETEVNDLYWSNAPAYHNASYLVRQSRSSSTPVSPANVLNATGPDAKRIPATVASWQRSIKSFQVWARSTLIVGATGALETYIQRAVLTALRSDPAAQHGKSRAIDGISWLKLDIKPLYKEELKAFEKGTWQQRTSAIAGLFGEVPGLSIHIEELDKIRIFRNSVGHAFGRKLNEEPNLLSIAPESMNPISETNFKDWLNTLSKVANAVDKHLVENHIGEYELLHHFHVWCKRNRINPATMRTDTHRKYLDILGGLTSGVPGRDFIAEMIDYYNRV</sequence>
<evidence type="ECO:0008006" key="3">
    <source>
        <dbReference type="Google" id="ProtNLM"/>
    </source>
</evidence>
<proteinExistence type="predicted"/>
<accession>A0A6J5AFZ3</accession>
<gene>
    <name evidence="1" type="ORF">LMG27174_01657</name>
</gene>
<reference evidence="1 2" key="1">
    <citation type="submission" date="2020-04" db="EMBL/GenBank/DDBJ databases">
        <authorList>
            <person name="De Canck E."/>
        </authorList>
    </citation>
    <scope>NUCLEOTIDE SEQUENCE [LARGE SCALE GENOMIC DNA]</scope>
    <source>
        <strain evidence="1 2">LMG 27174</strain>
    </source>
</reference>